<name>A0AC34FJW9_9BILA</name>
<protein>
    <submittedName>
        <fullName evidence="2">Chitinase</fullName>
    </submittedName>
</protein>
<accession>A0AC34FJW9</accession>
<sequence length="444" mass="49228">MTQKLLCTVLMLTFCQVSSEYIRGCYFTNWAHYRPGVGKYEPEDYEPGLCTHIFFAFAKVKDDFTVDAFDPEDLPSGAQGGYYARVIALKEKQPDLKIVVSVGGWSAGTTIFKQMASNAENRQKFAKSAADFMNNYKFDGIDIDWEHPDADDKANFVNMLKDLKEANPDKLVTIAVTASSEKIDSSFDVPEVAKYIDFINVMTYDFHGSSWEAKTGQNSPLFVPEGDTSKFSTSDAMNHWAEKGMPKSKLIVGIATYGRGWTLDDPSNTGIGSPGKAAPAMEFTREAGIASYYEICKLGGDRKWDDVQKVPYMVKDNLWFGYDDVESIKGKMNWLKQNGFGGAFVWTLDFDDFKGQCPDGNKYPLLNTIKNELNGNSPSNDPNTSKPVTQKPPTPKPDTPPTNDNQYIVKAGDSCWSIATGAGLTLEQLKAKNPGLNCDPLWVS</sequence>
<proteinExistence type="predicted"/>
<dbReference type="WBParaSite" id="ES5_v2.g17709.t1">
    <property type="protein sequence ID" value="ES5_v2.g17709.t1"/>
    <property type="gene ID" value="ES5_v2.g17709"/>
</dbReference>
<reference evidence="2" key="1">
    <citation type="submission" date="2022-11" db="UniProtKB">
        <authorList>
            <consortium name="WormBaseParasite"/>
        </authorList>
    </citation>
    <scope>IDENTIFICATION</scope>
</reference>
<evidence type="ECO:0000313" key="2">
    <source>
        <dbReference type="WBParaSite" id="ES5_v2.g17709.t1"/>
    </source>
</evidence>
<organism evidence="1 2">
    <name type="scientific">Panagrolaimus sp. ES5</name>
    <dbReference type="NCBI Taxonomy" id="591445"/>
    <lineage>
        <taxon>Eukaryota</taxon>
        <taxon>Metazoa</taxon>
        <taxon>Ecdysozoa</taxon>
        <taxon>Nematoda</taxon>
        <taxon>Chromadorea</taxon>
        <taxon>Rhabditida</taxon>
        <taxon>Tylenchina</taxon>
        <taxon>Panagrolaimomorpha</taxon>
        <taxon>Panagrolaimoidea</taxon>
        <taxon>Panagrolaimidae</taxon>
        <taxon>Panagrolaimus</taxon>
    </lineage>
</organism>
<evidence type="ECO:0000313" key="1">
    <source>
        <dbReference type="Proteomes" id="UP000887579"/>
    </source>
</evidence>
<dbReference type="Proteomes" id="UP000887579">
    <property type="component" value="Unplaced"/>
</dbReference>